<evidence type="ECO:0000313" key="2">
    <source>
        <dbReference type="EMBL" id="VDN36729.1"/>
    </source>
</evidence>
<evidence type="ECO:0000256" key="1">
    <source>
        <dbReference type="SAM" id="MobiDB-lite"/>
    </source>
</evidence>
<reference evidence="2 3" key="2">
    <citation type="submission" date="2018-11" db="EMBL/GenBank/DDBJ databases">
        <authorList>
            <consortium name="Pathogen Informatics"/>
        </authorList>
    </citation>
    <scope>NUCLEOTIDE SEQUENCE [LARGE SCALE GENOMIC DNA]</scope>
</reference>
<sequence length="69" mass="7879">MSGGLGRAASLTKTQQQRYLQEIPSLSKPEKRLAVNKQIEHCEEQQQRLEHSVRRIEAAVGHLDRQNNS</sequence>
<evidence type="ECO:0000313" key="4">
    <source>
        <dbReference type="WBParaSite" id="GPUH_0002077501-mRNA-1"/>
    </source>
</evidence>
<feature type="region of interest" description="Disordered" evidence="1">
    <location>
        <begin position="1"/>
        <end position="24"/>
    </location>
</feature>
<organism evidence="4">
    <name type="scientific">Gongylonema pulchrum</name>
    <dbReference type="NCBI Taxonomy" id="637853"/>
    <lineage>
        <taxon>Eukaryota</taxon>
        <taxon>Metazoa</taxon>
        <taxon>Ecdysozoa</taxon>
        <taxon>Nematoda</taxon>
        <taxon>Chromadorea</taxon>
        <taxon>Rhabditida</taxon>
        <taxon>Spirurina</taxon>
        <taxon>Spiruromorpha</taxon>
        <taxon>Spiruroidea</taxon>
        <taxon>Gongylonematidae</taxon>
        <taxon>Gongylonema</taxon>
    </lineage>
</organism>
<dbReference type="AlphaFoldDB" id="A0A183EIF9"/>
<reference evidence="4" key="1">
    <citation type="submission" date="2016-06" db="UniProtKB">
        <authorList>
            <consortium name="WormBaseParasite"/>
        </authorList>
    </citation>
    <scope>IDENTIFICATION</scope>
</reference>
<protein>
    <submittedName>
        <fullName evidence="4">Transposase</fullName>
    </submittedName>
</protein>
<dbReference type="Proteomes" id="UP000271098">
    <property type="component" value="Unassembled WGS sequence"/>
</dbReference>
<dbReference type="EMBL" id="UYRT01091056">
    <property type="protein sequence ID" value="VDN36729.1"/>
    <property type="molecule type" value="Genomic_DNA"/>
</dbReference>
<evidence type="ECO:0000313" key="3">
    <source>
        <dbReference type="Proteomes" id="UP000271098"/>
    </source>
</evidence>
<keyword evidence="3" id="KW-1185">Reference proteome</keyword>
<name>A0A183EIF9_9BILA</name>
<accession>A0A183EIF9</accession>
<proteinExistence type="predicted"/>
<gene>
    <name evidence="2" type="ORF">GPUH_LOCUS20749</name>
</gene>
<dbReference type="WBParaSite" id="GPUH_0002077501-mRNA-1">
    <property type="protein sequence ID" value="GPUH_0002077501-mRNA-1"/>
    <property type="gene ID" value="GPUH_0002077501"/>
</dbReference>